<keyword evidence="6" id="KW-1185">Reference proteome</keyword>
<evidence type="ECO:0000313" key="6">
    <source>
        <dbReference type="Proteomes" id="UP000215506"/>
    </source>
</evidence>
<keyword evidence="4" id="KW-1133">Transmembrane helix</keyword>
<evidence type="ECO:0008006" key="7">
    <source>
        <dbReference type="Google" id="ProtNLM"/>
    </source>
</evidence>
<keyword evidence="2 4" id="KW-0472">Membrane</keyword>
<feature type="region of interest" description="Disordered" evidence="3">
    <location>
        <begin position="1"/>
        <end position="27"/>
    </location>
</feature>
<protein>
    <recommendedName>
        <fullName evidence="7">Mce-associated membrane protein</fullName>
    </recommendedName>
</protein>
<dbReference type="AlphaFoldDB" id="A0A231GYB3"/>
<proteinExistence type="predicted"/>
<dbReference type="EMBL" id="NGAF01000019">
    <property type="protein sequence ID" value="OXR41562.1"/>
    <property type="molecule type" value="Genomic_DNA"/>
</dbReference>
<dbReference type="PANTHER" id="PTHR37042:SF4">
    <property type="entry name" value="OUTER MEMBRANE PROTEIN RV1973"/>
    <property type="match status" value="1"/>
</dbReference>
<name>A0A231GYB3_9NOCA</name>
<accession>A0A231GYB3</accession>
<sequence>MAAAVDEKATTDATEAPAAAAGPEPGAVPRTVGVRVSTLIVAAGGALLVAALITVGVLWAFARGELADRDAAAADGHHAEQAATDYAVGASTIDYRNFDAWLGKLKAGTTPELAAKFDATAPKLRDLLTPLRWTSTATPVAATVMSDSGGVYVVNVFLTVDSTSAQTPEGGTTTVTYKVTVNKNADWKITDVGGDGTPVGRTAK</sequence>
<reference evidence="5 6" key="1">
    <citation type="submission" date="2017-07" db="EMBL/GenBank/DDBJ databases">
        <title>First draft Genome Sequence of Nocardia cerradoensis isolated from human infection.</title>
        <authorList>
            <person name="Carrasco G."/>
        </authorList>
    </citation>
    <scope>NUCLEOTIDE SEQUENCE [LARGE SCALE GENOMIC DNA]</scope>
    <source>
        <strain evidence="5 6">CNM20130759</strain>
    </source>
</reference>
<dbReference type="GO" id="GO:0016020">
    <property type="term" value="C:membrane"/>
    <property type="evidence" value="ECO:0007669"/>
    <property type="project" value="UniProtKB-SubCell"/>
</dbReference>
<comment type="caution">
    <text evidence="5">The sequence shown here is derived from an EMBL/GenBank/DDBJ whole genome shotgun (WGS) entry which is preliminary data.</text>
</comment>
<gene>
    <name evidence="5" type="ORF">B7C42_06455</name>
</gene>
<feature type="compositionally biased region" description="Low complexity" evidence="3">
    <location>
        <begin position="11"/>
        <end position="27"/>
    </location>
</feature>
<evidence type="ECO:0000256" key="3">
    <source>
        <dbReference type="SAM" id="MobiDB-lite"/>
    </source>
</evidence>
<dbReference type="Proteomes" id="UP000215506">
    <property type="component" value="Unassembled WGS sequence"/>
</dbReference>
<keyword evidence="4" id="KW-0812">Transmembrane</keyword>
<dbReference type="PANTHER" id="PTHR37042">
    <property type="entry name" value="OUTER MEMBRANE PROTEIN RV1973"/>
    <property type="match status" value="1"/>
</dbReference>
<evidence type="ECO:0000256" key="2">
    <source>
        <dbReference type="ARBA" id="ARBA00023136"/>
    </source>
</evidence>
<feature type="compositionally biased region" description="Basic and acidic residues" evidence="3">
    <location>
        <begin position="1"/>
        <end position="10"/>
    </location>
</feature>
<dbReference type="RefSeq" id="WP_039780892.1">
    <property type="nucleotide sequence ID" value="NZ_JAAXOR010000001.1"/>
</dbReference>
<comment type="subcellular location">
    <subcellularLocation>
        <location evidence="1">Membrane</location>
    </subcellularLocation>
</comment>
<evidence type="ECO:0000256" key="1">
    <source>
        <dbReference type="ARBA" id="ARBA00004370"/>
    </source>
</evidence>
<evidence type="ECO:0000313" key="5">
    <source>
        <dbReference type="EMBL" id="OXR41562.1"/>
    </source>
</evidence>
<feature type="transmembrane region" description="Helical" evidence="4">
    <location>
        <begin position="39"/>
        <end position="61"/>
    </location>
</feature>
<evidence type="ECO:0000256" key="4">
    <source>
        <dbReference type="SAM" id="Phobius"/>
    </source>
</evidence>
<organism evidence="5 6">
    <name type="scientific">Nocardia cerradoensis</name>
    <dbReference type="NCBI Taxonomy" id="85688"/>
    <lineage>
        <taxon>Bacteria</taxon>
        <taxon>Bacillati</taxon>
        <taxon>Actinomycetota</taxon>
        <taxon>Actinomycetes</taxon>
        <taxon>Mycobacteriales</taxon>
        <taxon>Nocardiaceae</taxon>
        <taxon>Nocardia</taxon>
    </lineage>
</organism>